<evidence type="ECO:0000256" key="2">
    <source>
        <dbReference type="ARBA" id="ARBA00022801"/>
    </source>
</evidence>
<dbReference type="InterPro" id="IPR050079">
    <property type="entry name" value="DEAD_box_RNA_helicase"/>
</dbReference>
<dbReference type="AlphaFoldDB" id="A0A9P1D1L7"/>
<protein>
    <submittedName>
        <fullName evidence="9">DEAD-box ATP-dependent RNA helicase 9</fullName>
    </submittedName>
</protein>
<dbReference type="EMBL" id="CAMXCT030002868">
    <property type="protein sequence ID" value="CAL4788274.1"/>
    <property type="molecule type" value="Genomic_DNA"/>
</dbReference>
<dbReference type="EMBL" id="CAMXCT020002868">
    <property type="protein sequence ID" value="CAL1154337.1"/>
    <property type="molecule type" value="Genomic_DNA"/>
</dbReference>
<gene>
    <name evidence="8" type="ORF">C1SCF055_LOCUS27041</name>
</gene>
<evidence type="ECO:0000259" key="7">
    <source>
        <dbReference type="PROSITE" id="PS51194"/>
    </source>
</evidence>
<dbReference type="PROSITE" id="PS51194">
    <property type="entry name" value="HELICASE_CTER"/>
    <property type="match status" value="1"/>
</dbReference>
<dbReference type="GO" id="GO:0016787">
    <property type="term" value="F:hydrolase activity"/>
    <property type="evidence" value="ECO:0007669"/>
    <property type="project" value="UniProtKB-KW"/>
</dbReference>
<organism evidence="8">
    <name type="scientific">Cladocopium goreaui</name>
    <dbReference type="NCBI Taxonomy" id="2562237"/>
    <lineage>
        <taxon>Eukaryota</taxon>
        <taxon>Sar</taxon>
        <taxon>Alveolata</taxon>
        <taxon>Dinophyceae</taxon>
        <taxon>Suessiales</taxon>
        <taxon>Symbiodiniaceae</taxon>
        <taxon>Cladocopium</taxon>
    </lineage>
</organism>
<dbReference type="GO" id="GO:0003724">
    <property type="term" value="F:RNA helicase activity"/>
    <property type="evidence" value="ECO:0007669"/>
    <property type="project" value="TreeGrafter"/>
</dbReference>
<evidence type="ECO:0000256" key="4">
    <source>
        <dbReference type="ARBA" id="ARBA00022840"/>
    </source>
</evidence>
<feature type="region of interest" description="Disordered" evidence="5">
    <location>
        <begin position="767"/>
        <end position="792"/>
    </location>
</feature>
<reference evidence="8" key="1">
    <citation type="submission" date="2022-10" db="EMBL/GenBank/DDBJ databases">
        <authorList>
            <person name="Chen Y."/>
            <person name="Dougan E. K."/>
            <person name="Chan C."/>
            <person name="Rhodes N."/>
            <person name="Thang M."/>
        </authorList>
    </citation>
    <scope>NUCLEOTIDE SEQUENCE</scope>
</reference>
<dbReference type="GO" id="GO:0005829">
    <property type="term" value="C:cytosol"/>
    <property type="evidence" value="ECO:0007669"/>
    <property type="project" value="TreeGrafter"/>
</dbReference>
<name>A0A9P1D1L7_9DINO</name>
<dbReference type="EMBL" id="CAMXCT010002868">
    <property type="protein sequence ID" value="CAI4000962.1"/>
    <property type="molecule type" value="Genomic_DNA"/>
</dbReference>
<dbReference type="InterPro" id="IPR027417">
    <property type="entry name" value="P-loop_NTPase"/>
</dbReference>
<feature type="domain" description="Helicase ATP-binding" evidence="6">
    <location>
        <begin position="247"/>
        <end position="459"/>
    </location>
</feature>
<comment type="caution">
    <text evidence="8">The sequence shown here is derived from an EMBL/GenBank/DDBJ whole genome shotgun (WGS) entry which is preliminary data.</text>
</comment>
<feature type="compositionally biased region" description="Basic and acidic residues" evidence="5">
    <location>
        <begin position="767"/>
        <end position="776"/>
    </location>
</feature>
<proteinExistence type="predicted"/>
<evidence type="ECO:0000256" key="5">
    <source>
        <dbReference type="SAM" id="MobiDB-lite"/>
    </source>
</evidence>
<dbReference type="GO" id="GO:0005524">
    <property type="term" value="F:ATP binding"/>
    <property type="evidence" value="ECO:0007669"/>
    <property type="project" value="UniProtKB-KW"/>
</dbReference>
<dbReference type="PROSITE" id="PS51192">
    <property type="entry name" value="HELICASE_ATP_BIND_1"/>
    <property type="match status" value="1"/>
</dbReference>
<evidence type="ECO:0000259" key="6">
    <source>
        <dbReference type="PROSITE" id="PS51192"/>
    </source>
</evidence>
<dbReference type="GO" id="GO:0003676">
    <property type="term" value="F:nucleic acid binding"/>
    <property type="evidence" value="ECO:0007669"/>
    <property type="project" value="InterPro"/>
</dbReference>
<dbReference type="InterPro" id="IPR001650">
    <property type="entry name" value="Helicase_C-like"/>
</dbReference>
<dbReference type="SUPFAM" id="SSF52540">
    <property type="entry name" value="P-loop containing nucleoside triphosphate hydrolases"/>
    <property type="match status" value="2"/>
</dbReference>
<reference evidence="9 10" key="2">
    <citation type="submission" date="2024-05" db="EMBL/GenBank/DDBJ databases">
        <authorList>
            <person name="Chen Y."/>
            <person name="Shah S."/>
            <person name="Dougan E. K."/>
            <person name="Thang M."/>
            <person name="Chan C."/>
        </authorList>
    </citation>
    <scope>NUCLEOTIDE SEQUENCE [LARGE SCALE GENOMIC DNA]</scope>
</reference>
<dbReference type="InterPro" id="IPR011545">
    <property type="entry name" value="DEAD/DEAH_box_helicase_dom"/>
</dbReference>
<accession>A0A9P1D1L7</accession>
<evidence type="ECO:0000313" key="10">
    <source>
        <dbReference type="Proteomes" id="UP001152797"/>
    </source>
</evidence>
<keyword evidence="3 9" id="KW-0347">Helicase</keyword>
<evidence type="ECO:0000313" key="9">
    <source>
        <dbReference type="EMBL" id="CAL4788274.1"/>
    </source>
</evidence>
<evidence type="ECO:0000313" key="8">
    <source>
        <dbReference type="EMBL" id="CAI4000962.1"/>
    </source>
</evidence>
<dbReference type="OrthoDB" id="10256233at2759"/>
<dbReference type="SMART" id="SM00487">
    <property type="entry name" value="DEXDc"/>
    <property type="match status" value="1"/>
</dbReference>
<keyword evidence="4" id="KW-0067">ATP-binding</keyword>
<dbReference type="Pfam" id="PF00271">
    <property type="entry name" value="Helicase_C"/>
    <property type="match status" value="1"/>
</dbReference>
<evidence type="ECO:0000256" key="3">
    <source>
        <dbReference type="ARBA" id="ARBA00022806"/>
    </source>
</evidence>
<dbReference type="InterPro" id="IPR014001">
    <property type="entry name" value="Helicase_ATP-bd"/>
</dbReference>
<feature type="domain" description="Helicase C-terminal" evidence="7">
    <location>
        <begin position="597"/>
        <end position="772"/>
    </location>
</feature>
<sequence length="883" mass="99287">MAKAKQWCRTEISRLTRLIVFLPFLGLFRFSSQAFQAFTPRQIGCSLRRAPTRSARLAGRPSQLYKQHSEDFLATEGERIYSDVDAASVKVSREEDGYAFDESVFSDEDKPEDIGPVHYYGVTDAGGIPILITPGEAEMAEADRLYPGDVVAAQVPPNGTVARLLDGRGWLDLEQLGETFEEVQPWAAKIMKKPGITKADAASLGYLSLDDSKLTPLAQHLPLPNRVVSQLYKRGVKKASPIQEAVFSDIYRGKSLCLQSQTGTGKTLAMVLPLLTAMSEESQWGRDGDKIVVITSCRELAVQLFSDIDSMGFFPKGQGFATMVIVGNVPPSEAVLNANVIIGTPNELGGLLHKDNEIVRQMNTKLRGIILDEVDEYTTAPRLFASKWAIKKKRRIYNEKKAVLSGRLGDFNTGVIEWFLKRSLAYSRRRDLQVLAASATMNRDMARKVHRLLRWDPLGRWYQNPPPLMRPLAMMKAEWQAVPLMPTVPLDLKHRYIPVIPGRTDTRISEKHWMRKPYDQGGLPRLKVRGINQRRGMGQRPMSLPKANAILDSLHDALKSRQQGSGSSLVIICRSVGLTVREALQNLHGWGFHEAEAIHEALWTDPEDWPSRWAMKYTYDQQDHASEIAEKHQQLNQRTRNGQPLEYPVGSNEWRELEARKEQGESVAPVLIGFEGLGRGIHFDGVDTVYILGLPQKPKAYLHYAGRVGRLGQKAGKVVSIIPAAGENVLNGWSSKIGPGVQFREEKIQRILSSRVSREKSYRLPLETRRSLQKEETEADEKEPLLLPEPEDPFRLPSLDDEDEEDVFEDFEPEPVQIPEKVREAMRNRGSSGEVVVKKMAQEMQRATSRWPGPQAVPRYVSRKEIVKQEKAEKAKAKSKGKA</sequence>
<dbReference type="PANTHER" id="PTHR47959:SF19">
    <property type="entry name" value="NUCLEOLAR RNA HELICASE 2-A"/>
    <property type="match status" value="1"/>
</dbReference>
<dbReference type="Gene3D" id="3.40.50.300">
    <property type="entry name" value="P-loop containing nucleotide triphosphate hydrolases"/>
    <property type="match status" value="2"/>
</dbReference>
<keyword evidence="10" id="KW-1185">Reference proteome</keyword>
<dbReference type="PANTHER" id="PTHR47959">
    <property type="entry name" value="ATP-DEPENDENT RNA HELICASE RHLE-RELATED"/>
    <property type="match status" value="1"/>
</dbReference>
<dbReference type="Proteomes" id="UP001152797">
    <property type="component" value="Unassembled WGS sequence"/>
</dbReference>
<keyword evidence="2" id="KW-0378">Hydrolase</keyword>
<keyword evidence="1" id="KW-0547">Nucleotide-binding</keyword>
<evidence type="ECO:0000256" key="1">
    <source>
        <dbReference type="ARBA" id="ARBA00022741"/>
    </source>
</evidence>
<dbReference type="Pfam" id="PF00270">
    <property type="entry name" value="DEAD"/>
    <property type="match status" value="1"/>
</dbReference>